<evidence type="ECO:0000259" key="1">
    <source>
        <dbReference type="Pfam" id="PF24809"/>
    </source>
</evidence>
<organism evidence="2 3">
    <name type="scientific">Zopfia rhizophila CBS 207.26</name>
    <dbReference type="NCBI Taxonomy" id="1314779"/>
    <lineage>
        <taxon>Eukaryota</taxon>
        <taxon>Fungi</taxon>
        <taxon>Dikarya</taxon>
        <taxon>Ascomycota</taxon>
        <taxon>Pezizomycotina</taxon>
        <taxon>Dothideomycetes</taxon>
        <taxon>Dothideomycetes incertae sedis</taxon>
        <taxon>Zopfiaceae</taxon>
        <taxon>Zopfia</taxon>
    </lineage>
</organism>
<keyword evidence="3" id="KW-1185">Reference proteome</keyword>
<feature type="domain" description="DUF7708" evidence="1">
    <location>
        <begin position="42"/>
        <end position="185"/>
    </location>
</feature>
<accession>A0A6A6EVT8</accession>
<proteinExistence type="predicted"/>
<evidence type="ECO:0000313" key="2">
    <source>
        <dbReference type="EMBL" id="KAF2195112.1"/>
    </source>
</evidence>
<dbReference type="OrthoDB" id="61900at2759"/>
<name>A0A6A6EVT8_9PEZI</name>
<sequence length="505" mass="57221">MDERKRESVDKATSMEDVLKTVAAAQTIYENSKQDSKMRERLRRFTKVVHYYGNIMDMLVQHHPEYVALAWGSMKFLLVTFLNHDATISALAKGLCKIGNALPRLQLAAVLYPTARMKRAIAELYAHIMKFLIRAHNWFQETRLQHAWHAISRPAEIRYEDLIEEIEMRSQIIEGLTVAGGQAEQRVMHKKLDAERERVMALEAEMREIKMLLISFQSMASGAFINTNQRLSDLQLSNILDYLVNVPLLEPSKALKRCLLMRERRQLRQKVVPPDYTWLTPRLQRWSESQVSSLIIVRGRFQSRFEMKDLSAGLVQVLQNAGAPVMWVLKAGYGCGGESAEQPSAIDLVKYLVLQALRVAHSRGTEAFAASICARFRTALTEADWLSIFGSVLEAVPEVYILIDVETVNLSPGSLGADFWPSAFLGIFSEMARRGCKTRVKVGLITYGSGILEPEFTEQAQGSRYLAPTVRAPAHTQSTKNRKGKRWMAMSMKIAQRNYGLQLSP</sequence>
<dbReference type="AlphaFoldDB" id="A0A6A6EVT8"/>
<gene>
    <name evidence="2" type="ORF">K469DRAFT_3844</name>
</gene>
<dbReference type="Pfam" id="PF24809">
    <property type="entry name" value="DUF7708"/>
    <property type="match status" value="1"/>
</dbReference>
<evidence type="ECO:0000313" key="3">
    <source>
        <dbReference type="Proteomes" id="UP000800200"/>
    </source>
</evidence>
<dbReference type="InterPro" id="IPR056125">
    <property type="entry name" value="DUF7708"/>
</dbReference>
<reference evidence="2" key="1">
    <citation type="journal article" date="2020" name="Stud. Mycol.">
        <title>101 Dothideomycetes genomes: a test case for predicting lifestyles and emergence of pathogens.</title>
        <authorList>
            <person name="Haridas S."/>
            <person name="Albert R."/>
            <person name="Binder M."/>
            <person name="Bloem J."/>
            <person name="Labutti K."/>
            <person name="Salamov A."/>
            <person name="Andreopoulos B."/>
            <person name="Baker S."/>
            <person name="Barry K."/>
            <person name="Bills G."/>
            <person name="Bluhm B."/>
            <person name="Cannon C."/>
            <person name="Castanera R."/>
            <person name="Culley D."/>
            <person name="Daum C."/>
            <person name="Ezra D."/>
            <person name="Gonzalez J."/>
            <person name="Henrissat B."/>
            <person name="Kuo A."/>
            <person name="Liang C."/>
            <person name="Lipzen A."/>
            <person name="Lutzoni F."/>
            <person name="Magnuson J."/>
            <person name="Mondo S."/>
            <person name="Nolan M."/>
            <person name="Ohm R."/>
            <person name="Pangilinan J."/>
            <person name="Park H.-J."/>
            <person name="Ramirez L."/>
            <person name="Alfaro M."/>
            <person name="Sun H."/>
            <person name="Tritt A."/>
            <person name="Yoshinaga Y."/>
            <person name="Zwiers L.-H."/>
            <person name="Turgeon B."/>
            <person name="Goodwin S."/>
            <person name="Spatafora J."/>
            <person name="Crous P."/>
            <person name="Grigoriev I."/>
        </authorList>
    </citation>
    <scope>NUCLEOTIDE SEQUENCE</scope>
    <source>
        <strain evidence="2">CBS 207.26</strain>
    </source>
</reference>
<protein>
    <recommendedName>
        <fullName evidence="1">DUF7708 domain-containing protein</fullName>
    </recommendedName>
</protein>
<dbReference type="Proteomes" id="UP000800200">
    <property type="component" value="Unassembled WGS sequence"/>
</dbReference>
<dbReference type="EMBL" id="ML994610">
    <property type="protein sequence ID" value="KAF2195112.1"/>
    <property type="molecule type" value="Genomic_DNA"/>
</dbReference>